<evidence type="ECO:0000256" key="1">
    <source>
        <dbReference type="ARBA" id="ARBA00000870"/>
    </source>
</evidence>
<feature type="binding site" evidence="11 13">
    <location>
        <position position="82"/>
    </location>
    <ligand>
        <name>Zn(2+)</name>
        <dbReference type="ChEBI" id="CHEBI:29105"/>
        <label>1</label>
    </ligand>
</feature>
<dbReference type="Gene3D" id="3.30.70.360">
    <property type="match status" value="1"/>
</dbReference>
<keyword evidence="4 11" id="KW-0031">Aminopeptidase</keyword>
<dbReference type="GO" id="GO:0005829">
    <property type="term" value="C:cytosol"/>
    <property type="evidence" value="ECO:0007669"/>
    <property type="project" value="TreeGrafter"/>
</dbReference>
<evidence type="ECO:0000256" key="2">
    <source>
        <dbReference type="ARBA" id="ARBA00004496"/>
    </source>
</evidence>
<dbReference type="PANTHER" id="PTHR42994">
    <property type="entry name" value="PEPTIDASE T"/>
    <property type="match status" value="1"/>
</dbReference>
<comment type="subcellular location">
    <subcellularLocation>
        <location evidence="2 11">Cytoplasm</location>
    </subcellularLocation>
</comment>
<feature type="active site" description="Proton acceptor" evidence="11 12">
    <location>
        <position position="179"/>
    </location>
</feature>
<comment type="caution">
    <text evidence="15">The sequence shown here is derived from an EMBL/GenBank/DDBJ whole genome shotgun (WGS) entry which is preliminary data.</text>
</comment>
<keyword evidence="9 11" id="KW-0862">Zinc</keyword>
<protein>
    <recommendedName>
        <fullName evidence="11">Peptidase T</fullName>
        <ecNumber evidence="11">3.4.11.4</ecNumber>
    </recommendedName>
    <alternativeName>
        <fullName evidence="11">Aminotripeptidase</fullName>
        <shortName evidence="11">Tripeptidase</shortName>
    </alternativeName>
    <alternativeName>
        <fullName evidence="11">Tripeptide aminopeptidase</fullName>
    </alternativeName>
</protein>
<organism evidence="15 16">
    <name type="scientific">Levilactobacillus bambusae</name>
    <dbReference type="NCBI Taxonomy" id="2024736"/>
    <lineage>
        <taxon>Bacteria</taxon>
        <taxon>Bacillati</taxon>
        <taxon>Bacillota</taxon>
        <taxon>Bacilli</taxon>
        <taxon>Lactobacillales</taxon>
        <taxon>Lactobacillaceae</taxon>
        <taxon>Levilactobacillus</taxon>
    </lineage>
</organism>
<feature type="binding site" evidence="11 13">
    <location>
        <position position="384"/>
    </location>
    <ligand>
        <name>Zn(2+)</name>
        <dbReference type="ChEBI" id="CHEBI:29105"/>
        <label>2</label>
    </ligand>
</feature>
<evidence type="ECO:0000256" key="12">
    <source>
        <dbReference type="PIRSR" id="PIRSR037215-1"/>
    </source>
</evidence>
<sequence>MAKYANLIPRFLDYVQINTRSDGNSETIPSTPRLTEFANRLVADLNAIGVSHVRINSQSAYVLGTIPANVSAPVKSVGFIAHFDTADFNSVGVKPQIHENYDGQSKIQLDQAGEYVLDPAVFPNLKKYAGQTLITTDGTTLLGADDKAGVVEIMALAEMLLAHPEIKHGDVQIALGPDEEIGTGADHFDVADFGADIAYTVDGGPLGELEYETFNAADAQVEFTGTNVHPGSAKGIMVNANQLAMDYHAALPSHDRPELTSGREGFFHLYEMNGTPEAAHLGYIIRDHDREKFENRKRLMSQLAAQMNEKLGGDRVKLVLHDEYYNMREVIETDMAVVNLAEEAMKELNIQPDIFPVRGGTDGSKISFMGLPTPNLFAGAENMHGRYEFVSEETMVKAVDVLVRIVELNAEKRV</sequence>
<dbReference type="GO" id="GO:0043171">
    <property type="term" value="P:peptide catabolic process"/>
    <property type="evidence" value="ECO:0007669"/>
    <property type="project" value="UniProtKB-UniRule"/>
</dbReference>
<dbReference type="Gene3D" id="3.40.630.10">
    <property type="entry name" value="Zn peptidases"/>
    <property type="match status" value="1"/>
</dbReference>
<evidence type="ECO:0000256" key="9">
    <source>
        <dbReference type="ARBA" id="ARBA00022833"/>
    </source>
</evidence>
<dbReference type="SUPFAM" id="SSF55031">
    <property type="entry name" value="Bacterial exopeptidase dimerisation domain"/>
    <property type="match status" value="1"/>
</dbReference>
<feature type="domain" description="Peptidase M20 dimerisation" evidence="14">
    <location>
        <begin position="211"/>
        <end position="312"/>
    </location>
</feature>
<reference evidence="15 16" key="1">
    <citation type="journal article" date="2018" name="Int. J. Syst. Evol. Microbiol.">
        <title>Lactobacillus bambusae sp. nov., isolated from a traditional fermented Ma-bamboo shoots of Taiwan.</title>
        <authorList>
            <person name="Wang L.-T."/>
        </authorList>
    </citation>
    <scope>NUCLEOTIDE SEQUENCE [LARGE SCALE GENOMIC DNA]</scope>
    <source>
        <strain evidence="15 16">BS-W1</strain>
    </source>
</reference>
<dbReference type="Pfam" id="PF07687">
    <property type="entry name" value="M20_dimer"/>
    <property type="match status" value="1"/>
</dbReference>
<comment type="cofactor">
    <cofactor evidence="11 13">
        <name>Zn(2+)</name>
        <dbReference type="ChEBI" id="CHEBI:29105"/>
    </cofactor>
    <text evidence="11 13">Binds 2 Zn(2+) ions per subunit.</text>
</comment>
<evidence type="ECO:0000256" key="11">
    <source>
        <dbReference type="HAMAP-Rule" id="MF_00550"/>
    </source>
</evidence>
<dbReference type="EMBL" id="QCXQ01000001">
    <property type="protein sequence ID" value="PWG00785.1"/>
    <property type="molecule type" value="Genomic_DNA"/>
</dbReference>
<gene>
    <name evidence="11 15" type="primary">pepT</name>
    <name evidence="15" type="ORF">DCM90_01000</name>
</gene>
<dbReference type="CDD" id="cd03892">
    <property type="entry name" value="M20_peptT"/>
    <property type="match status" value="1"/>
</dbReference>
<proteinExistence type="inferred from homology"/>
<dbReference type="HAMAP" id="MF_00550">
    <property type="entry name" value="Aminopeptidase_M20"/>
    <property type="match status" value="1"/>
</dbReference>
<dbReference type="SUPFAM" id="SSF53187">
    <property type="entry name" value="Zn-dependent exopeptidases"/>
    <property type="match status" value="1"/>
</dbReference>
<dbReference type="GO" id="GO:0006508">
    <property type="term" value="P:proteolysis"/>
    <property type="evidence" value="ECO:0007669"/>
    <property type="project" value="UniProtKB-UniRule"/>
</dbReference>
<dbReference type="FunFam" id="3.30.70.360:FF:000002">
    <property type="entry name" value="Peptidase T"/>
    <property type="match status" value="1"/>
</dbReference>
<dbReference type="PIRSF" id="PIRSF037215">
    <property type="entry name" value="Peptidase_M20B"/>
    <property type="match status" value="1"/>
</dbReference>
<evidence type="ECO:0000256" key="7">
    <source>
        <dbReference type="ARBA" id="ARBA00022723"/>
    </source>
</evidence>
<evidence type="ECO:0000256" key="4">
    <source>
        <dbReference type="ARBA" id="ARBA00022438"/>
    </source>
</evidence>
<dbReference type="AlphaFoldDB" id="A0A2V1N445"/>
<keyword evidence="8 11" id="KW-0378">Hydrolase</keyword>
<name>A0A2V1N445_9LACO</name>
<feature type="binding site" evidence="11 13">
    <location>
        <position position="202"/>
    </location>
    <ligand>
        <name>Zn(2+)</name>
        <dbReference type="ChEBI" id="CHEBI:29105"/>
        <label>1</label>
    </ligand>
</feature>
<dbReference type="GO" id="GO:0045148">
    <property type="term" value="F:tripeptide aminopeptidase activity"/>
    <property type="evidence" value="ECO:0007669"/>
    <property type="project" value="UniProtKB-UniRule"/>
</dbReference>
<evidence type="ECO:0000259" key="14">
    <source>
        <dbReference type="Pfam" id="PF07687"/>
    </source>
</evidence>
<evidence type="ECO:0000256" key="3">
    <source>
        <dbReference type="ARBA" id="ARBA00009692"/>
    </source>
</evidence>
<accession>A0A2V1N445</accession>
<comment type="function">
    <text evidence="11">Cleaves the N-terminal amino acid of tripeptides.</text>
</comment>
<comment type="similarity">
    <text evidence="3 11">Belongs to the peptidase M20B family.</text>
</comment>
<evidence type="ECO:0000313" key="15">
    <source>
        <dbReference type="EMBL" id="PWG00785.1"/>
    </source>
</evidence>
<evidence type="ECO:0000313" key="16">
    <source>
        <dbReference type="Proteomes" id="UP000245080"/>
    </source>
</evidence>
<dbReference type="EC" id="3.4.11.4" evidence="11"/>
<feature type="binding site" evidence="11 13">
    <location>
        <position position="145"/>
    </location>
    <ligand>
        <name>Zn(2+)</name>
        <dbReference type="ChEBI" id="CHEBI:29105"/>
        <label>2</label>
    </ligand>
</feature>
<keyword evidence="10 11" id="KW-0482">Metalloprotease</keyword>
<keyword evidence="6 11" id="KW-0645">Protease</keyword>
<dbReference type="RefSeq" id="WP_109249498.1">
    <property type="nucleotide sequence ID" value="NZ_QCXQ01000001.1"/>
</dbReference>
<dbReference type="NCBIfam" id="NF009920">
    <property type="entry name" value="PRK13381.1"/>
    <property type="match status" value="1"/>
</dbReference>
<dbReference type="OrthoDB" id="9804934at2"/>
<evidence type="ECO:0000256" key="13">
    <source>
        <dbReference type="PIRSR" id="PIRSR037215-2"/>
    </source>
</evidence>
<keyword evidence="7 11" id="KW-0479">Metal-binding</keyword>
<dbReference type="GO" id="GO:0008270">
    <property type="term" value="F:zinc ion binding"/>
    <property type="evidence" value="ECO:0007669"/>
    <property type="project" value="UniProtKB-UniRule"/>
</dbReference>
<dbReference type="PROSITE" id="PS00759">
    <property type="entry name" value="ARGE_DAPE_CPG2_2"/>
    <property type="match status" value="1"/>
</dbReference>
<dbReference type="NCBIfam" id="TIGR01882">
    <property type="entry name" value="peptidase-T"/>
    <property type="match status" value="1"/>
</dbReference>
<dbReference type="PANTHER" id="PTHR42994:SF1">
    <property type="entry name" value="PEPTIDASE T"/>
    <property type="match status" value="1"/>
</dbReference>
<evidence type="ECO:0000256" key="5">
    <source>
        <dbReference type="ARBA" id="ARBA00022490"/>
    </source>
</evidence>
<evidence type="ECO:0000256" key="6">
    <source>
        <dbReference type="ARBA" id="ARBA00022670"/>
    </source>
</evidence>
<keyword evidence="16" id="KW-1185">Reference proteome</keyword>
<dbReference type="InterPro" id="IPR010161">
    <property type="entry name" value="Peptidase_M20B"/>
</dbReference>
<dbReference type="Proteomes" id="UP000245080">
    <property type="component" value="Unassembled WGS sequence"/>
</dbReference>
<evidence type="ECO:0000256" key="10">
    <source>
        <dbReference type="ARBA" id="ARBA00023049"/>
    </source>
</evidence>
<feature type="binding site" evidence="11 13">
    <location>
        <position position="180"/>
    </location>
    <ligand>
        <name>Zn(2+)</name>
        <dbReference type="ChEBI" id="CHEBI:29105"/>
        <label>2</label>
    </ligand>
</feature>
<dbReference type="InterPro" id="IPR011650">
    <property type="entry name" value="Peptidase_M20_dimer"/>
</dbReference>
<feature type="binding site" evidence="11 13">
    <location>
        <position position="145"/>
    </location>
    <ligand>
        <name>Zn(2+)</name>
        <dbReference type="ChEBI" id="CHEBI:29105"/>
        <label>1</label>
    </ligand>
</feature>
<comment type="catalytic activity">
    <reaction evidence="1 11">
        <text>Release of the N-terminal residue from a tripeptide.</text>
        <dbReference type="EC" id="3.4.11.4"/>
    </reaction>
</comment>
<dbReference type="NCBIfam" id="NF003976">
    <property type="entry name" value="PRK05469.1"/>
    <property type="match status" value="1"/>
</dbReference>
<dbReference type="InterPro" id="IPR001261">
    <property type="entry name" value="ArgE/DapE_CS"/>
</dbReference>
<dbReference type="Pfam" id="PF01546">
    <property type="entry name" value="Peptidase_M20"/>
    <property type="match status" value="1"/>
</dbReference>
<keyword evidence="5 11" id="KW-0963">Cytoplasm</keyword>
<dbReference type="InterPro" id="IPR002933">
    <property type="entry name" value="Peptidase_M20"/>
</dbReference>
<evidence type="ECO:0000256" key="8">
    <source>
        <dbReference type="ARBA" id="ARBA00022801"/>
    </source>
</evidence>
<dbReference type="InterPro" id="IPR036264">
    <property type="entry name" value="Bact_exopeptidase_dim_dom"/>
</dbReference>
<dbReference type="PROSITE" id="PS00758">
    <property type="entry name" value="ARGE_DAPE_CPG2_1"/>
    <property type="match status" value="1"/>
</dbReference>
<feature type="active site" evidence="11 12">
    <location>
        <position position="84"/>
    </location>
</feature>
<dbReference type="GO" id="GO:0008237">
    <property type="term" value="F:metallopeptidase activity"/>
    <property type="evidence" value="ECO:0007669"/>
    <property type="project" value="UniProtKB-KW"/>
</dbReference>